<comment type="caution">
    <text evidence="6">The sequence shown here is derived from an EMBL/GenBank/DDBJ whole genome shotgun (WGS) entry which is preliminary data.</text>
</comment>
<dbReference type="SUPFAM" id="SSF141868">
    <property type="entry name" value="EAL domain-like"/>
    <property type="match status" value="1"/>
</dbReference>
<evidence type="ECO:0000259" key="4">
    <source>
        <dbReference type="PROSITE" id="PS50883"/>
    </source>
</evidence>
<dbReference type="InterPro" id="IPR043128">
    <property type="entry name" value="Rev_trsase/Diguanyl_cyclase"/>
</dbReference>
<dbReference type="SMART" id="SM00448">
    <property type="entry name" value="REC"/>
    <property type="match status" value="1"/>
</dbReference>
<feature type="domain" description="Response regulatory" evidence="3">
    <location>
        <begin position="62"/>
        <end position="178"/>
    </location>
</feature>
<feature type="modified residue" description="4-aspartylphosphate" evidence="1">
    <location>
        <position position="111"/>
    </location>
</feature>
<dbReference type="InterPro" id="IPR029787">
    <property type="entry name" value="Nucleotide_cyclase"/>
</dbReference>
<sequence>MGKADDPRRAEFPPAQYWRRWGADAPPPVLPADDDVDALDEARALAATARAPAAAAGEPPYRVLIVEDDRSQALFAQSVLHGAGMEAHAVSDAAQVMAALEAFSPDLVLMDLHMPGMDGAELTDMIRGHATYAHLPIVFLTGDPDPERQFEVLEIGADDFLSKPVRPRHLVAAVENRIKRARQLRLQRQIEPLPPTGGLQTRNAMLQRLAAAVPGDDDAGADGALFMLEIDGVGALRDRIGYAALEAVLTEAGRRVAELADGYQAARLNDNTFLIHAAQAPGDMVEWARGLRDGLGRHTFDVGGEPLRLRVRVGCTALGHGFPDAGSAMSAAEQALRASRADPIGIAAYQPPASEEVAAGSGMAEMIADALANDRLELAYQPIVAVAGGEEAQYQTLLRLRDAEGELHTAGQILPVAESAGLLHEIDRRVLELALALLERQQSRGVPVRLFVSQSPRSLARDGHAAWLLSALETQRIDGSCLVVDVRQNDALVHAVSLQEFCSEMVPAGVQLCLSQYRPGEDINPLIAQLPLSFVRLAADFSSRLGENAVRDEMRDAIERAHRLGMQVIGQQVEDPQAAATLWMSGIDYIQGNLVQQVAGDLDFDFHHSVL</sequence>
<feature type="compositionally biased region" description="Basic and acidic residues" evidence="2">
    <location>
        <begin position="1"/>
        <end position="11"/>
    </location>
</feature>
<name>A0A853J8M5_9GAMM</name>
<dbReference type="InterPro" id="IPR001633">
    <property type="entry name" value="EAL_dom"/>
</dbReference>
<feature type="domain" description="GGDEF" evidence="5">
    <location>
        <begin position="221"/>
        <end position="351"/>
    </location>
</feature>
<reference evidence="6 7" key="1">
    <citation type="submission" date="2020-07" db="EMBL/GenBank/DDBJ databases">
        <title>Luteimonas sp. SJ-92.</title>
        <authorList>
            <person name="Huang X.-X."/>
            <person name="Xu L."/>
            <person name="Sun J.-Q."/>
        </authorList>
    </citation>
    <scope>NUCLEOTIDE SEQUENCE [LARGE SCALE GENOMIC DNA]</scope>
    <source>
        <strain evidence="6 7">SJ-92</strain>
    </source>
</reference>
<dbReference type="Pfam" id="PF00072">
    <property type="entry name" value="Response_reg"/>
    <property type="match status" value="1"/>
</dbReference>
<dbReference type="EMBL" id="JACCKA010000029">
    <property type="protein sequence ID" value="NZA25536.1"/>
    <property type="molecule type" value="Genomic_DNA"/>
</dbReference>
<feature type="region of interest" description="Disordered" evidence="2">
    <location>
        <begin position="1"/>
        <end position="26"/>
    </location>
</feature>
<dbReference type="InterPro" id="IPR050706">
    <property type="entry name" value="Cyclic-di-GMP_PDE-like"/>
</dbReference>
<dbReference type="InterPro" id="IPR000160">
    <property type="entry name" value="GGDEF_dom"/>
</dbReference>
<keyword evidence="1" id="KW-0597">Phosphoprotein</keyword>
<protein>
    <submittedName>
        <fullName evidence="6">EAL domain-containing protein</fullName>
    </submittedName>
</protein>
<dbReference type="SMART" id="SM00052">
    <property type="entry name" value="EAL"/>
    <property type="match status" value="1"/>
</dbReference>
<dbReference type="PROSITE" id="PS50883">
    <property type="entry name" value="EAL"/>
    <property type="match status" value="1"/>
</dbReference>
<evidence type="ECO:0000256" key="2">
    <source>
        <dbReference type="SAM" id="MobiDB-lite"/>
    </source>
</evidence>
<keyword evidence="7" id="KW-1185">Reference proteome</keyword>
<gene>
    <name evidence="6" type="ORF">H0E84_04000</name>
</gene>
<dbReference type="GO" id="GO:0071111">
    <property type="term" value="F:cyclic-guanylate-specific phosphodiesterase activity"/>
    <property type="evidence" value="ECO:0007669"/>
    <property type="project" value="InterPro"/>
</dbReference>
<evidence type="ECO:0000259" key="5">
    <source>
        <dbReference type="PROSITE" id="PS50887"/>
    </source>
</evidence>
<dbReference type="RefSeq" id="WP_180677341.1">
    <property type="nucleotide sequence ID" value="NZ_JACCKA010000029.1"/>
</dbReference>
<dbReference type="Gene3D" id="3.40.50.2300">
    <property type="match status" value="1"/>
</dbReference>
<dbReference type="GO" id="GO:0000160">
    <property type="term" value="P:phosphorelay signal transduction system"/>
    <property type="evidence" value="ECO:0007669"/>
    <property type="project" value="InterPro"/>
</dbReference>
<dbReference type="PROSITE" id="PS50887">
    <property type="entry name" value="GGDEF"/>
    <property type="match status" value="1"/>
</dbReference>
<dbReference type="InterPro" id="IPR001789">
    <property type="entry name" value="Sig_transdc_resp-reg_receiver"/>
</dbReference>
<dbReference type="Pfam" id="PF00990">
    <property type="entry name" value="GGDEF"/>
    <property type="match status" value="1"/>
</dbReference>
<accession>A0A853J8M5</accession>
<dbReference type="Gene3D" id="3.30.70.270">
    <property type="match status" value="1"/>
</dbReference>
<dbReference type="PROSITE" id="PS50110">
    <property type="entry name" value="RESPONSE_REGULATORY"/>
    <property type="match status" value="1"/>
</dbReference>
<dbReference type="SMART" id="SM00267">
    <property type="entry name" value="GGDEF"/>
    <property type="match status" value="1"/>
</dbReference>
<dbReference type="CDD" id="cd01948">
    <property type="entry name" value="EAL"/>
    <property type="match status" value="1"/>
</dbReference>
<evidence type="ECO:0000256" key="1">
    <source>
        <dbReference type="PROSITE-ProRule" id="PRU00169"/>
    </source>
</evidence>
<dbReference type="SUPFAM" id="SSF52172">
    <property type="entry name" value="CheY-like"/>
    <property type="match status" value="1"/>
</dbReference>
<dbReference type="InterPro" id="IPR011006">
    <property type="entry name" value="CheY-like_superfamily"/>
</dbReference>
<dbReference type="SUPFAM" id="SSF55073">
    <property type="entry name" value="Nucleotide cyclase"/>
    <property type="match status" value="1"/>
</dbReference>
<dbReference type="PANTHER" id="PTHR33121">
    <property type="entry name" value="CYCLIC DI-GMP PHOSPHODIESTERASE PDEF"/>
    <property type="match status" value="1"/>
</dbReference>
<dbReference type="PANTHER" id="PTHR33121:SF70">
    <property type="entry name" value="SIGNALING PROTEIN YKOW"/>
    <property type="match status" value="1"/>
</dbReference>
<dbReference type="Gene3D" id="3.20.20.450">
    <property type="entry name" value="EAL domain"/>
    <property type="match status" value="1"/>
</dbReference>
<dbReference type="InterPro" id="IPR035919">
    <property type="entry name" value="EAL_sf"/>
</dbReference>
<proteinExistence type="predicted"/>
<dbReference type="Proteomes" id="UP000578091">
    <property type="component" value="Unassembled WGS sequence"/>
</dbReference>
<organism evidence="6 7">
    <name type="scientific">Luteimonas salinisoli</name>
    <dbReference type="NCBI Taxonomy" id="2752307"/>
    <lineage>
        <taxon>Bacteria</taxon>
        <taxon>Pseudomonadati</taxon>
        <taxon>Pseudomonadota</taxon>
        <taxon>Gammaproteobacteria</taxon>
        <taxon>Lysobacterales</taxon>
        <taxon>Lysobacteraceae</taxon>
        <taxon>Luteimonas</taxon>
    </lineage>
</organism>
<evidence type="ECO:0000313" key="6">
    <source>
        <dbReference type="EMBL" id="NZA25536.1"/>
    </source>
</evidence>
<feature type="domain" description="EAL" evidence="4">
    <location>
        <begin position="360"/>
        <end position="611"/>
    </location>
</feature>
<dbReference type="AlphaFoldDB" id="A0A853J8M5"/>
<dbReference type="CDD" id="cd17546">
    <property type="entry name" value="REC_hyHK_CKI1_RcsC-like"/>
    <property type="match status" value="1"/>
</dbReference>
<evidence type="ECO:0000259" key="3">
    <source>
        <dbReference type="PROSITE" id="PS50110"/>
    </source>
</evidence>
<evidence type="ECO:0000313" key="7">
    <source>
        <dbReference type="Proteomes" id="UP000578091"/>
    </source>
</evidence>
<dbReference type="Pfam" id="PF00563">
    <property type="entry name" value="EAL"/>
    <property type="match status" value="1"/>
</dbReference>